<evidence type="ECO:0000313" key="8">
    <source>
        <dbReference type="EMBL" id="CAF9937688.1"/>
    </source>
</evidence>
<evidence type="ECO:0000313" key="9">
    <source>
        <dbReference type="Proteomes" id="UP000664203"/>
    </source>
</evidence>
<name>A0A8H3IY18_9LECA</name>
<accession>A0A8H3IY18</accession>
<dbReference type="SUPFAM" id="SSF55469">
    <property type="entry name" value="FMN-dependent nitroreductase-like"/>
    <property type="match status" value="1"/>
</dbReference>
<dbReference type="Proteomes" id="UP000664203">
    <property type="component" value="Unassembled WGS sequence"/>
</dbReference>
<organism evidence="8 9">
    <name type="scientific">Alectoria fallacina</name>
    <dbReference type="NCBI Taxonomy" id="1903189"/>
    <lineage>
        <taxon>Eukaryota</taxon>
        <taxon>Fungi</taxon>
        <taxon>Dikarya</taxon>
        <taxon>Ascomycota</taxon>
        <taxon>Pezizomycotina</taxon>
        <taxon>Lecanoromycetes</taxon>
        <taxon>OSLEUM clade</taxon>
        <taxon>Lecanoromycetidae</taxon>
        <taxon>Lecanorales</taxon>
        <taxon>Lecanorineae</taxon>
        <taxon>Parmeliaceae</taxon>
        <taxon>Alectoria</taxon>
    </lineage>
</organism>
<dbReference type="GO" id="GO:0005737">
    <property type="term" value="C:cytoplasm"/>
    <property type="evidence" value="ECO:0007669"/>
    <property type="project" value="UniProtKB-SubCell"/>
</dbReference>
<protein>
    <recommendedName>
        <fullName evidence="7">Nitroreductase domain-containing protein</fullName>
    </recommendedName>
</protein>
<evidence type="ECO:0000256" key="1">
    <source>
        <dbReference type="ARBA" id="ARBA00004123"/>
    </source>
</evidence>
<keyword evidence="5" id="KW-0560">Oxidoreductase</keyword>
<feature type="domain" description="Nitroreductase" evidence="7">
    <location>
        <begin position="20"/>
        <end position="186"/>
    </location>
</feature>
<dbReference type="EMBL" id="CAJPDR010000482">
    <property type="protein sequence ID" value="CAF9937688.1"/>
    <property type="molecule type" value="Genomic_DNA"/>
</dbReference>
<evidence type="ECO:0000256" key="3">
    <source>
        <dbReference type="ARBA" id="ARBA00007118"/>
    </source>
</evidence>
<dbReference type="GO" id="GO:0016491">
    <property type="term" value="F:oxidoreductase activity"/>
    <property type="evidence" value="ECO:0007669"/>
    <property type="project" value="UniProtKB-KW"/>
</dbReference>
<dbReference type="Pfam" id="PF00881">
    <property type="entry name" value="Nitroreductase"/>
    <property type="match status" value="1"/>
</dbReference>
<dbReference type="GO" id="GO:0005634">
    <property type="term" value="C:nucleus"/>
    <property type="evidence" value="ECO:0007669"/>
    <property type="project" value="UniProtKB-SubCell"/>
</dbReference>
<dbReference type="InterPro" id="IPR033877">
    <property type="entry name" value="Frm2/Hbn1"/>
</dbReference>
<reference evidence="8" key="1">
    <citation type="submission" date="2021-03" db="EMBL/GenBank/DDBJ databases">
        <authorList>
            <person name="Tagirdzhanova G."/>
        </authorList>
    </citation>
    <scope>NUCLEOTIDE SEQUENCE</scope>
</reference>
<dbReference type="InterPro" id="IPR000415">
    <property type="entry name" value="Nitroreductase-like"/>
</dbReference>
<comment type="subcellular location">
    <subcellularLocation>
        <location evidence="2">Cytoplasm</location>
    </subcellularLocation>
    <subcellularLocation>
        <location evidence="1">Nucleus</location>
    </subcellularLocation>
</comment>
<keyword evidence="6" id="KW-0539">Nucleus</keyword>
<evidence type="ECO:0000256" key="4">
    <source>
        <dbReference type="ARBA" id="ARBA00022490"/>
    </source>
</evidence>
<dbReference type="PANTHER" id="PTHR43035">
    <property type="entry name" value="FATTY ACID REPRESSION MUTANT PROTEIN 2-RELATED"/>
    <property type="match status" value="1"/>
</dbReference>
<comment type="similarity">
    <text evidence="3">Belongs to the nitroreductase family.</text>
</comment>
<dbReference type="OrthoDB" id="2138173at2759"/>
<proteinExistence type="inferred from homology"/>
<comment type="caution">
    <text evidence="8">The sequence shown here is derived from an EMBL/GenBank/DDBJ whole genome shotgun (WGS) entry which is preliminary data.</text>
</comment>
<dbReference type="AlphaFoldDB" id="A0A8H3IY18"/>
<dbReference type="GO" id="GO:0034599">
    <property type="term" value="P:cellular response to oxidative stress"/>
    <property type="evidence" value="ECO:0007669"/>
    <property type="project" value="InterPro"/>
</dbReference>
<keyword evidence="4" id="KW-0963">Cytoplasm</keyword>
<evidence type="ECO:0000256" key="6">
    <source>
        <dbReference type="ARBA" id="ARBA00023242"/>
    </source>
</evidence>
<keyword evidence="9" id="KW-1185">Reference proteome</keyword>
<sequence>MTNPIGKASQISFLEATVIRRSTVELKKESTIPDARIVEIVKHSLLHSPSPFHVQSARAVVLLHQDHDKLWDIAYEHTSKTAPPELFNTKLSPNLKAFKQAYGTVLFYDDPEAVNGMPPMLGNLIKGFPEWGQQSNGIAQYTAWTAFCAEGLGCSLQHYQKGLTERINAEWGLPSHWVLSAQLVFGTPNGPPRGGVEKQFADIEPRVKVFGSAANGN</sequence>
<evidence type="ECO:0000259" key="7">
    <source>
        <dbReference type="Pfam" id="PF00881"/>
    </source>
</evidence>
<gene>
    <name evidence="8" type="ORF">ALECFALPRED_007367</name>
</gene>
<dbReference type="PANTHER" id="PTHR43035:SF1">
    <property type="entry name" value="FATTY ACID REPRESSION MUTANT PROTEIN 2-RELATED"/>
    <property type="match status" value="1"/>
</dbReference>
<dbReference type="FunFam" id="3.40.109.10:FF:000001">
    <property type="entry name" value="Nitroreductase family"/>
    <property type="match status" value="1"/>
</dbReference>
<dbReference type="Gene3D" id="3.40.109.10">
    <property type="entry name" value="NADH Oxidase"/>
    <property type="match status" value="1"/>
</dbReference>
<dbReference type="InterPro" id="IPR029479">
    <property type="entry name" value="Nitroreductase"/>
</dbReference>
<evidence type="ECO:0000256" key="5">
    <source>
        <dbReference type="ARBA" id="ARBA00023002"/>
    </source>
</evidence>
<evidence type="ECO:0000256" key="2">
    <source>
        <dbReference type="ARBA" id="ARBA00004496"/>
    </source>
</evidence>